<sequence>MFSLDSADQAFLLTETAGALVLLLSANLLNRQIKLHRHGDTAEGVVVDVEYSGTSSPRYYAVVRFWTPQCEWVTARAAYGTDVPGCQAGDTVRVRFDPANPSHFTVGTDGSTLRPWASAIGGAAICLYGLIKYLNL</sequence>
<protein>
    <submittedName>
        <fullName evidence="3">DUF3592 domain-containing protein</fullName>
    </submittedName>
</protein>
<feature type="transmembrane region" description="Helical" evidence="1">
    <location>
        <begin position="12"/>
        <end position="29"/>
    </location>
</feature>
<dbReference type="InterPro" id="IPR021994">
    <property type="entry name" value="DUF3592"/>
</dbReference>
<dbReference type="Pfam" id="PF12158">
    <property type="entry name" value="DUF3592"/>
    <property type="match status" value="1"/>
</dbReference>
<dbReference type="OrthoDB" id="884541at2"/>
<evidence type="ECO:0000259" key="2">
    <source>
        <dbReference type="Pfam" id="PF12158"/>
    </source>
</evidence>
<gene>
    <name evidence="3" type="ORF">D3Y59_02740</name>
</gene>
<evidence type="ECO:0000256" key="1">
    <source>
        <dbReference type="SAM" id="Phobius"/>
    </source>
</evidence>
<organism evidence="3 4">
    <name type="scientific">Hymenobacter oligotrophus</name>
    <dbReference type="NCBI Taxonomy" id="2319843"/>
    <lineage>
        <taxon>Bacteria</taxon>
        <taxon>Pseudomonadati</taxon>
        <taxon>Bacteroidota</taxon>
        <taxon>Cytophagia</taxon>
        <taxon>Cytophagales</taxon>
        <taxon>Hymenobacteraceae</taxon>
        <taxon>Hymenobacter</taxon>
    </lineage>
</organism>
<proteinExistence type="predicted"/>
<feature type="domain" description="DUF3592" evidence="2">
    <location>
        <begin position="43"/>
        <end position="109"/>
    </location>
</feature>
<reference evidence="3 4" key="1">
    <citation type="submission" date="2018-09" db="EMBL/GenBank/DDBJ databases">
        <title>Hymenobacter medium sp. nov., isolated from R2A medium.</title>
        <authorList>
            <person name="Yingchao G."/>
        </authorList>
    </citation>
    <scope>NUCLEOTIDE SEQUENCE [LARGE SCALE GENOMIC DNA]</scope>
    <source>
        <strain evidence="4">sh-6</strain>
    </source>
</reference>
<evidence type="ECO:0000313" key="3">
    <source>
        <dbReference type="EMBL" id="AYA36068.1"/>
    </source>
</evidence>
<dbReference type="KEGG" id="hyh:D3Y59_02740"/>
<keyword evidence="1" id="KW-1133">Transmembrane helix</keyword>
<dbReference type="AlphaFoldDB" id="A0A3B7QSS8"/>
<dbReference type="RefSeq" id="WP_119443655.1">
    <property type="nucleotide sequence ID" value="NZ_CP032317.1"/>
</dbReference>
<keyword evidence="1" id="KW-0812">Transmembrane</keyword>
<keyword evidence="1" id="KW-0472">Membrane</keyword>
<evidence type="ECO:0000313" key="4">
    <source>
        <dbReference type="Proteomes" id="UP000262802"/>
    </source>
</evidence>
<dbReference type="Proteomes" id="UP000262802">
    <property type="component" value="Chromosome"/>
</dbReference>
<dbReference type="EMBL" id="CP032317">
    <property type="protein sequence ID" value="AYA36068.1"/>
    <property type="molecule type" value="Genomic_DNA"/>
</dbReference>
<keyword evidence="4" id="KW-1185">Reference proteome</keyword>
<accession>A0A3B7QSS8</accession>
<name>A0A3B7QSS8_9BACT</name>